<organism evidence="1 2">
    <name type="scientific">Caldimicrobium thiodismutans</name>
    <dbReference type="NCBI Taxonomy" id="1653476"/>
    <lineage>
        <taxon>Bacteria</taxon>
        <taxon>Pseudomonadati</taxon>
        <taxon>Thermodesulfobacteriota</taxon>
        <taxon>Thermodesulfobacteria</taxon>
        <taxon>Thermodesulfobacteriales</taxon>
        <taxon>Thermodesulfobacteriaceae</taxon>
        <taxon>Caldimicrobium</taxon>
    </lineage>
</organism>
<proteinExistence type="predicted"/>
<accession>A0A0U4W202</accession>
<dbReference type="PATRIC" id="fig|1653476.3.peg.765"/>
<gene>
    <name evidence="1" type="ORF">THC_0740</name>
</gene>
<dbReference type="Gene3D" id="3.40.50.12110">
    <property type="match status" value="1"/>
</dbReference>
<dbReference type="InterPro" id="IPR058240">
    <property type="entry name" value="rSAM_sf"/>
</dbReference>
<evidence type="ECO:0000313" key="1">
    <source>
        <dbReference type="EMBL" id="BAU23131.1"/>
    </source>
</evidence>
<protein>
    <recommendedName>
        <fullName evidence="3">DNA photolyase</fullName>
    </recommendedName>
</protein>
<dbReference type="GO" id="GO:0042601">
    <property type="term" value="C:endospore-forming forespore"/>
    <property type="evidence" value="ECO:0007669"/>
    <property type="project" value="TreeGrafter"/>
</dbReference>
<dbReference type="PANTHER" id="PTHR37822">
    <property type="entry name" value="SPORE PHOTOPRODUCT LYASE-RELATED"/>
    <property type="match status" value="1"/>
</dbReference>
<dbReference type="GO" id="GO:1904047">
    <property type="term" value="F:S-adenosyl-L-methionine binding"/>
    <property type="evidence" value="ECO:0007669"/>
    <property type="project" value="TreeGrafter"/>
</dbReference>
<dbReference type="SUPFAM" id="SSF102114">
    <property type="entry name" value="Radical SAM enzymes"/>
    <property type="match status" value="1"/>
</dbReference>
<dbReference type="Gene3D" id="3.80.30.30">
    <property type="match status" value="1"/>
</dbReference>
<dbReference type="KEGG" id="cthi:THC_0740"/>
<dbReference type="EMBL" id="AP014945">
    <property type="protein sequence ID" value="BAU23131.1"/>
    <property type="molecule type" value="Genomic_DNA"/>
</dbReference>
<dbReference type="SFLD" id="SFLDS00029">
    <property type="entry name" value="Radical_SAM"/>
    <property type="match status" value="1"/>
</dbReference>
<dbReference type="AlphaFoldDB" id="A0A0U4W202"/>
<dbReference type="RefSeq" id="WP_068513499.1">
    <property type="nucleotide sequence ID" value="NZ_AP014945.1"/>
</dbReference>
<evidence type="ECO:0000313" key="2">
    <source>
        <dbReference type="Proteomes" id="UP000068196"/>
    </source>
</evidence>
<dbReference type="GO" id="GO:0051539">
    <property type="term" value="F:4 iron, 4 sulfur cluster binding"/>
    <property type="evidence" value="ECO:0007669"/>
    <property type="project" value="TreeGrafter"/>
</dbReference>
<reference evidence="1 2" key="1">
    <citation type="journal article" date="2016" name="Int. J. Syst. Evol. Microbiol.">
        <title>Caldimicrobium thiodismutans sp. nov., a sulfur-disproportionating bacterium isolated from a hot spring, and emended description of the genus Caldimicrobium.</title>
        <authorList>
            <person name="Kojima H."/>
            <person name="Umezawa K."/>
            <person name="Fukui M."/>
        </authorList>
    </citation>
    <scope>NUCLEOTIDE SEQUENCE [LARGE SCALE GENOMIC DNA]</scope>
    <source>
        <strain evidence="1 2">TF1</strain>
    </source>
</reference>
<reference evidence="2" key="2">
    <citation type="journal article" date="2016" name="Int. J. Syst. Evol. Microbiol.">
        <title>Caldimicrobium thiodismutans sp. nov., a sulfur-disproportionating bacterium isolated from a hot spring.</title>
        <authorList>
            <person name="Kojima H."/>
            <person name="Umezawa K."/>
            <person name="Fukui M."/>
        </authorList>
    </citation>
    <scope>NUCLEOTIDE SEQUENCE [LARGE SCALE GENOMIC DNA]</scope>
    <source>
        <strain evidence="2">TF1</strain>
    </source>
</reference>
<evidence type="ECO:0008006" key="3">
    <source>
        <dbReference type="Google" id="ProtNLM"/>
    </source>
</evidence>
<dbReference type="STRING" id="1653476.THC_0740"/>
<keyword evidence="2" id="KW-1185">Reference proteome</keyword>
<name>A0A0U4W202_9BACT</name>
<sequence>MQIFVEKSALSYQLTQEILTRVSSFEIIPSYEDFLWEFRTEEDLIALGKKRLFIMEYKGDFVKPCPGTKNYICCGYEIFHIGEGCPLDCSYCILQMYLNRPGLKIWGNLWEDGLETLKEYLKIQENTGRIIRIGTGEFTDSLALEGITHISEKLIHFWNEKKPRAVLELKTKVALSDDFFKKIKGNPRVILAWSVNTERVIQTEEKSTAPLSARLESAKKAIDKGFTVAFHFDPIIYYSGAELEYPEVLKKILKIIPHEKIAWISLGTLRFPKVLKKVAVERFPETKIYSYEFIEGLDQKKRYFVDLRKRLYKSLYNLIKETQTEITYYFCMESERIWEEVLGIKISKNEGLVDRLDKVAKRLCSL</sequence>
<dbReference type="PANTHER" id="PTHR37822:SF2">
    <property type="entry name" value="SPORE PHOTOPRODUCT LYASE"/>
    <property type="match status" value="1"/>
</dbReference>
<dbReference type="Pfam" id="PF20903">
    <property type="entry name" value="SPL"/>
    <property type="match status" value="1"/>
</dbReference>
<dbReference type="GO" id="GO:0003913">
    <property type="term" value="F:DNA photolyase activity"/>
    <property type="evidence" value="ECO:0007669"/>
    <property type="project" value="TreeGrafter"/>
</dbReference>
<dbReference type="OrthoDB" id="368646at2"/>
<dbReference type="InterPro" id="IPR007197">
    <property type="entry name" value="rSAM"/>
</dbReference>
<dbReference type="InterPro" id="IPR049539">
    <property type="entry name" value="SPL"/>
</dbReference>
<dbReference type="Proteomes" id="UP000068196">
    <property type="component" value="Chromosome"/>
</dbReference>